<accession>A0A4S8FB96</accession>
<dbReference type="AlphaFoldDB" id="A0A4S8FB96"/>
<comment type="caution">
    <text evidence="1">The sequence shown here is derived from an EMBL/GenBank/DDBJ whole genome shotgun (WGS) entry which is preliminary data.</text>
</comment>
<protein>
    <submittedName>
        <fullName evidence="1">GTP-binding protein</fullName>
    </submittedName>
</protein>
<reference evidence="1 2" key="1">
    <citation type="journal article" date="2015" name="Antonie Van Leeuwenhoek">
        <title>Lampropedia puyangensis sp. nov., isolated from symptomatic bark of Populus ? euramericana canker and emended description of Lampropedia hyalina (Ehrenberg 1832) Lee et al. 2004.</title>
        <authorList>
            <person name="Li Y."/>
            <person name="Wang T."/>
            <person name="Piao C.G."/>
            <person name="Wang L.F."/>
            <person name="Tian G.Z."/>
            <person name="Zhu T.H."/>
            <person name="Guo M.W."/>
        </authorList>
    </citation>
    <scope>NUCLEOTIDE SEQUENCE [LARGE SCALE GENOMIC DNA]</scope>
    <source>
        <strain evidence="1 2">2-bin</strain>
    </source>
</reference>
<name>A0A4S8FB96_9BURK</name>
<dbReference type="CDD" id="cd00882">
    <property type="entry name" value="Ras_like_GTPase"/>
    <property type="match status" value="1"/>
</dbReference>
<dbReference type="PANTHER" id="PTHR42708">
    <property type="entry name" value="ATP/GTP-BINDING PROTEIN-RELATED"/>
    <property type="match status" value="1"/>
</dbReference>
<dbReference type="PANTHER" id="PTHR42708:SF1">
    <property type="entry name" value="GLIDING MOTILITY PROTEIN MGLA"/>
    <property type="match status" value="1"/>
</dbReference>
<gene>
    <name evidence="1" type="ORF">E9531_03675</name>
</gene>
<dbReference type="InterPro" id="IPR052705">
    <property type="entry name" value="Gliding_Motility_GTPase"/>
</dbReference>
<evidence type="ECO:0000313" key="1">
    <source>
        <dbReference type="EMBL" id="THU04499.1"/>
    </source>
</evidence>
<dbReference type="Gene3D" id="3.40.50.300">
    <property type="entry name" value="P-loop containing nucleotide triphosphate hydrolases"/>
    <property type="match status" value="1"/>
</dbReference>
<dbReference type="RefSeq" id="WP_136572395.1">
    <property type="nucleotide sequence ID" value="NZ_STFG01000002.1"/>
</dbReference>
<dbReference type="Proteomes" id="UP000308917">
    <property type="component" value="Unassembled WGS sequence"/>
</dbReference>
<dbReference type="OrthoDB" id="4319884at2"/>
<evidence type="ECO:0000313" key="2">
    <source>
        <dbReference type="Proteomes" id="UP000308917"/>
    </source>
</evidence>
<organism evidence="1 2">
    <name type="scientific">Lampropedia puyangensis</name>
    <dbReference type="NCBI Taxonomy" id="1330072"/>
    <lineage>
        <taxon>Bacteria</taxon>
        <taxon>Pseudomonadati</taxon>
        <taxon>Pseudomonadota</taxon>
        <taxon>Betaproteobacteria</taxon>
        <taxon>Burkholderiales</taxon>
        <taxon>Comamonadaceae</taxon>
        <taxon>Lampropedia</taxon>
    </lineage>
</organism>
<keyword evidence="2" id="KW-1185">Reference proteome</keyword>
<dbReference type="EMBL" id="STFG01000002">
    <property type="protein sequence ID" value="THU04499.1"/>
    <property type="molecule type" value="Genomic_DNA"/>
</dbReference>
<dbReference type="InterPro" id="IPR027417">
    <property type="entry name" value="P-loop_NTPase"/>
</dbReference>
<proteinExistence type="predicted"/>
<dbReference type="SUPFAM" id="SSF52540">
    <property type="entry name" value="P-loop containing nucleoside triphosphate hydrolases"/>
    <property type="match status" value="1"/>
</dbReference>
<sequence length="181" mass="19790">MTEYKLLFTGPMGAGKTTAIGAVSEVKPVLTDVQNTDQSVAKERTTVGLDFGLLTLENGDRIRLFGTPGQVRFDFLWKILSQNVLGIVILIDNSKPAPLDDLRVYLDGFAAQLKHVPCVIGVGRTDAHPAPSLDEFSNVLNERGLVLPILGVDVRLRSDVVLLIDCLLAQMEASLFMENKR</sequence>